<organism evidence="2 3">
    <name type="scientific">Paenibacillus bovis</name>
    <dbReference type="NCBI Taxonomy" id="1616788"/>
    <lineage>
        <taxon>Bacteria</taxon>
        <taxon>Bacillati</taxon>
        <taxon>Bacillota</taxon>
        <taxon>Bacilli</taxon>
        <taxon>Bacillales</taxon>
        <taxon>Paenibacillaceae</taxon>
        <taxon>Paenibacillus</taxon>
    </lineage>
</organism>
<evidence type="ECO:0000256" key="1">
    <source>
        <dbReference type="SAM" id="MobiDB-lite"/>
    </source>
</evidence>
<dbReference type="STRING" id="1616788.AR543_14600"/>
<accession>A0A172ZHV0</accession>
<keyword evidence="3" id="KW-1185">Reference proteome</keyword>
<evidence type="ECO:0000313" key="2">
    <source>
        <dbReference type="EMBL" id="ANF97109.1"/>
    </source>
</evidence>
<sequence>MPNDPEKVEITSREEREAIGRNANAGFARVERAEIADGATDIPTGPVAKELTEDEIRERVGPGNFEAAKNDGQTGSINS</sequence>
<feature type="compositionally biased region" description="Basic and acidic residues" evidence="1">
    <location>
        <begin position="1"/>
        <end position="19"/>
    </location>
</feature>
<dbReference type="KEGG" id="pbv:AR543_14600"/>
<feature type="region of interest" description="Disordered" evidence="1">
    <location>
        <begin position="1"/>
        <end position="23"/>
    </location>
</feature>
<reference evidence="3" key="1">
    <citation type="submission" date="2015-10" db="EMBL/GenBank/DDBJ databases">
        <title>Genome of Paenibacillus bovis sp. nov.</title>
        <authorList>
            <person name="Wu Z."/>
            <person name="Gao C."/>
            <person name="Liu Z."/>
            <person name="Zheng H."/>
        </authorList>
    </citation>
    <scope>NUCLEOTIDE SEQUENCE [LARGE SCALE GENOMIC DNA]</scope>
    <source>
        <strain evidence="3">BD3526</strain>
    </source>
</reference>
<protein>
    <submittedName>
        <fullName evidence="2">Uncharacterized protein</fullName>
    </submittedName>
</protein>
<evidence type="ECO:0000313" key="3">
    <source>
        <dbReference type="Proteomes" id="UP000078148"/>
    </source>
</evidence>
<dbReference type="EMBL" id="CP013023">
    <property type="protein sequence ID" value="ANF97109.1"/>
    <property type="molecule type" value="Genomic_DNA"/>
</dbReference>
<feature type="region of interest" description="Disordered" evidence="1">
    <location>
        <begin position="60"/>
        <end position="79"/>
    </location>
</feature>
<proteinExistence type="predicted"/>
<name>A0A172ZHV0_9BACL</name>
<dbReference type="AlphaFoldDB" id="A0A172ZHV0"/>
<reference evidence="2 3" key="2">
    <citation type="journal article" date="2016" name="Int. J. Syst. Evol. Microbiol.">
        <title>Paenibacillus bovis sp. nov., isolated from raw yak (Bos grunniens) milk.</title>
        <authorList>
            <person name="Gao C."/>
            <person name="Han J."/>
            <person name="Liu Z."/>
            <person name="Xu X."/>
            <person name="Hang F."/>
            <person name="Wu Z."/>
        </authorList>
    </citation>
    <scope>NUCLEOTIDE SEQUENCE [LARGE SCALE GENOMIC DNA]</scope>
    <source>
        <strain evidence="2 3">BD3526</strain>
    </source>
</reference>
<dbReference type="OrthoDB" id="2624193at2"/>
<gene>
    <name evidence="2" type="ORF">AR543_14600</name>
</gene>
<dbReference type="RefSeq" id="WP_060535225.1">
    <property type="nucleotide sequence ID" value="NZ_CP013023.1"/>
</dbReference>
<dbReference type="Proteomes" id="UP000078148">
    <property type="component" value="Chromosome"/>
</dbReference>